<reference evidence="2 3" key="1">
    <citation type="journal article" date="2009" name="Appl. Environ. Microbiol.">
        <title>Three genomes from the phylum Acidobacteria provide insight into the lifestyles of these microorganisms in soils.</title>
        <authorList>
            <person name="Ward N.L."/>
            <person name="Challacombe J.F."/>
            <person name="Janssen P.H."/>
            <person name="Henrissat B."/>
            <person name="Coutinho P.M."/>
            <person name="Wu M."/>
            <person name="Xie G."/>
            <person name="Haft D.H."/>
            <person name="Sait M."/>
            <person name="Badger J."/>
            <person name="Barabote R.D."/>
            <person name="Bradley B."/>
            <person name="Brettin T.S."/>
            <person name="Brinkac L.M."/>
            <person name="Bruce D."/>
            <person name="Creasy T."/>
            <person name="Daugherty S.C."/>
            <person name="Davidsen T.M."/>
            <person name="DeBoy R.T."/>
            <person name="Detter J.C."/>
            <person name="Dodson R.J."/>
            <person name="Durkin A.S."/>
            <person name="Ganapathy A."/>
            <person name="Gwinn-Giglio M."/>
            <person name="Han C.S."/>
            <person name="Khouri H."/>
            <person name="Kiss H."/>
            <person name="Kothari S.P."/>
            <person name="Madupu R."/>
            <person name="Nelson K.E."/>
            <person name="Nelson W.C."/>
            <person name="Paulsen I."/>
            <person name="Penn K."/>
            <person name="Ren Q."/>
            <person name="Rosovitz M.J."/>
            <person name="Selengut J.D."/>
            <person name="Shrivastava S."/>
            <person name="Sullivan S.A."/>
            <person name="Tapia R."/>
            <person name="Thompson L.S."/>
            <person name="Watkins K.L."/>
            <person name="Yang Q."/>
            <person name="Yu C."/>
            <person name="Zafar N."/>
            <person name="Zhou L."/>
            <person name="Kuske C.R."/>
        </authorList>
    </citation>
    <scope>NUCLEOTIDE SEQUENCE [LARGE SCALE GENOMIC DNA]</scope>
    <source>
        <strain evidence="2 3">Ellin345</strain>
    </source>
</reference>
<dbReference type="OrthoDB" id="6195706at2"/>
<dbReference type="RefSeq" id="WP_011523981.1">
    <property type="nucleotide sequence ID" value="NC_008009.1"/>
</dbReference>
<feature type="compositionally biased region" description="Basic residues" evidence="1">
    <location>
        <begin position="58"/>
        <end position="68"/>
    </location>
</feature>
<evidence type="ECO:0000313" key="3">
    <source>
        <dbReference type="Proteomes" id="UP000002432"/>
    </source>
</evidence>
<dbReference type="AlphaFoldDB" id="Q1ILR8"/>
<dbReference type="Proteomes" id="UP000002432">
    <property type="component" value="Chromosome"/>
</dbReference>
<keyword evidence="3" id="KW-1185">Reference proteome</keyword>
<evidence type="ECO:0000313" key="2">
    <source>
        <dbReference type="EMBL" id="ABF42182.1"/>
    </source>
</evidence>
<gene>
    <name evidence="2" type="ordered locus">Acid345_3181</name>
</gene>
<dbReference type="EnsemblBacteria" id="ABF42182">
    <property type="protein sequence ID" value="ABF42182"/>
    <property type="gene ID" value="Acid345_3181"/>
</dbReference>
<dbReference type="HOGENOM" id="CLU_1281804_0_0_0"/>
<organism evidence="2 3">
    <name type="scientific">Koribacter versatilis (strain Ellin345)</name>
    <dbReference type="NCBI Taxonomy" id="204669"/>
    <lineage>
        <taxon>Bacteria</taxon>
        <taxon>Pseudomonadati</taxon>
        <taxon>Acidobacteriota</taxon>
        <taxon>Terriglobia</taxon>
        <taxon>Terriglobales</taxon>
        <taxon>Candidatus Korobacteraceae</taxon>
        <taxon>Candidatus Korobacter</taxon>
    </lineage>
</organism>
<accession>Q1ILR8</accession>
<name>Q1ILR8_KORVE</name>
<evidence type="ECO:0000256" key="1">
    <source>
        <dbReference type="SAM" id="MobiDB-lite"/>
    </source>
</evidence>
<sequence length="215" mass="23464">MALVTQKSIARRFGVTPQYVNKLVTQGHIEKHGRQVDERQAVRAMKAAGRVEISAKAQAKKAAAKKPAKNAATKAAKPKEAKPPKAQSATGTQAHWKAKELEFKAKNQQLEYEKNAGMWLPVAGVRDAEQKKNANIKEKFRQLPRALAQRLARLTVPAEVEQVLRDEIDLVFAQLAADPLGMAEAISAAPQPAEFHDPHLVPPPAPQVQGMEAAL</sequence>
<dbReference type="STRING" id="204669.Acid345_3181"/>
<dbReference type="KEGG" id="aba:Acid345_3181"/>
<dbReference type="EMBL" id="CP000360">
    <property type="protein sequence ID" value="ABF42182.1"/>
    <property type="molecule type" value="Genomic_DNA"/>
</dbReference>
<feature type="region of interest" description="Disordered" evidence="1">
    <location>
        <begin position="58"/>
        <end position="92"/>
    </location>
</feature>
<protein>
    <submittedName>
        <fullName evidence="2">Uncharacterized protein</fullName>
    </submittedName>
</protein>
<proteinExistence type="predicted"/>